<reference evidence="2 3" key="1">
    <citation type="submission" date="2016-10" db="EMBL/GenBank/DDBJ databases">
        <authorList>
            <person name="de Groot N.N."/>
        </authorList>
    </citation>
    <scope>NUCLEOTIDE SEQUENCE [LARGE SCALE GENOMIC DNA]</scope>
    <source>
        <strain evidence="2 3">DSM 15019</strain>
    </source>
</reference>
<dbReference type="EMBL" id="LT629770">
    <property type="protein sequence ID" value="SDS10833.1"/>
    <property type="molecule type" value="Genomic_DNA"/>
</dbReference>
<dbReference type="AlphaFoldDB" id="A0A1H1PI99"/>
<sequence length="131" mass="14507">MQHLLRLADELGLRVIERTGPTPGGFQPVTRTIRLAPGMSRRTARSVLAHELGHAHLGHQPTRQATFRARQERQADEWAARCLITPAAYAAAEQLRGTHLASLAFELDVTIEIVLAFQRVLLRKNPSESAA</sequence>
<dbReference type="GeneID" id="36298449"/>
<dbReference type="RefSeq" id="WP_060921774.1">
    <property type="nucleotide sequence ID" value="NZ_LT629770.1"/>
</dbReference>
<organism evidence="2 3">
    <name type="scientific">Microbacterium paraoxydans</name>
    <dbReference type="NCBI Taxonomy" id="199592"/>
    <lineage>
        <taxon>Bacteria</taxon>
        <taxon>Bacillati</taxon>
        <taxon>Actinomycetota</taxon>
        <taxon>Actinomycetes</taxon>
        <taxon>Micrococcales</taxon>
        <taxon>Microbacteriaceae</taxon>
        <taxon>Microbacterium</taxon>
    </lineage>
</organism>
<feature type="domain" description="IrrE N-terminal-like" evidence="1">
    <location>
        <begin position="9"/>
        <end position="115"/>
    </location>
</feature>
<gene>
    <name evidence="2" type="ORF">SAMN04489809_1102</name>
</gene>
<evidence type="ECO:0000313" key="3">
    <source>
        <dbReference type="Proteomes" id="UP000182126"/>
    </source>
</evidence>
<accession>A0A1H1PI99</accession>
<protein>
    <recommendedName>
        <fullName evidence="1">IrrE N-terminal-like domain-containing protein</fullName>
    </recommendedName>
</protein>
<proteinExistence type="predicted"/>
<dbReference type="Gene3D" id="1.10.10.2910">
    <property type="match status" value="1"/>
</dbReference>
<evidence type="ECO:0000259" key="1">
    <source>
        <dbReference type="Pfam" id="PF06114"/>
    </source>
</evidence>
<dbReference type="Pfam" id="PF06114">
    <property type="entry name" value="Peptidase_M78"/>
    <property type="match status" value="1"/>
</dbReference>
<name>A0A1H1PI99_9MICO</name>
<evidence type="ECO:0000313" key="2">
    <source>
        <dbReference type="EMBL" id="SDS10833.1"/>
    </source>
</evidence>
<dbReference type="eggNOG" id="COG2856">
    <property type="taxonomic scope" value="Bacteria"/>
</dbReference>
<dbReference type="Proteomes" id="UP000182126">
    <property type="component" value="Chromosome I"/>
</dbReference>
<dbReference type="InterPro" id="IPR010359">
    <property type="entry name" value="IrrE_HExxH"/>
</dbReference>